<organism evidence="3 4">
    <name type="scientific">Amniculicola lignicola CBS 123094</name>
    <dbReference type="NCBI Taxonomy" id="1392246"/>
    <lineage>
        <taxon>Eukaryota</taxon>
        <taxon>Fungi</taxon>
        <taxon>Dikarya</taxon>
        <taxon>Ascomycota</taxon>
        <taxon>Pezizomycotina</taxon>
        <taxon>Dothideomycetes</taxon>
        <taxon>Pleosporomycetidae</taxon>
        <taxon>Pleosporales</taxon>
        <taxon>Amniculicolaceae</taxon>
        <taxon>Amniculicola</taxon>
    </lineage>
</organism>
<evidence type="ECO:0000313" key="3">
    <source>
        <dbReference type="EMBL" id="KAF1999766.1"/>
    </source>
</evidence>
<keyword evidence="2" id="KW-0732">Signal</keyword>
<accession>A0A6A5WQ98</accession>
<gene>
    <name evidence="3" type="ORF">P154DRAFT_213426</name>
</gene>
<evidence type="ECO:0008006" key="5">
    <source>
        <dbReference type="Google" id="ProtNLM"/>
    </source>
</evidence>
<dbReference type="EMBL" id="ML977593">
    <property type="protein sequence ID" value="KAF1999766.1"/>
    <property type="molecule type" value="Genomic_DNA"/>
</dbReference>
<dbReference type="AlphaFoldDB" id="A0A6A5WQ98"/>
<feature type="compositionally biased region" description="Acidic residues" evidence="1">
    <location>
        <begin position="196"/>
        <end position="205"/>
    </location>
</feature>
<protein>
    <recommendedName>
        <fullName evidence="5">Osmotin, thaumatin-like protein</fullName>
    </recommendedName>
</protein>
<dbReference type="OrthoDB" id="3798719at2759"/>
<feature type="region of interest" description="Disordered" evidence="1">
    <location>
        <begin position="186"/>
        <end position="211"/>
    </location>
</feature>
<sequence length="392" mass="43001">MHLHSAAIIGIWALAQLACAQVVLVPFLGDELGLQARDIVPEIDLHNKDTRCNPSNMNEVQRFDGKTWIPHYTCPHPQSCKDVNGIGACHIGNGVYQVPAANESTIRSGGQIPQPPWQPNDRCNPNNASQSLGWNGTAWYLNGVCTAPFVCHDFEPDQGFTICAPPNSINSKTVVLPAPVTGPDSGVTSGVYLSEDSLDSDDSDSDYTPNVDTQVVGHTYSRRSSPNSPELYAPCLRSQWHSHACDDADDENVIWCNGTHWDILATCGARGCCGTLDTGAPSCTAGTYGKDTTCKFTFSDAFRQDHVETDLLETSDDNLVHFYPRLAKPCSKSQLGTYRTVPQFEGEDEGKGEDEMTPSTQVLEVCHNDGQDTFWDRPGWAYDESVRRDHFQ</sequence>
<evidence type="ECO:0000256" key="2">
    <source>
        <dbReference type="SAM" id="SignalP"/>
    </source>
</evidence>
<evidence type="ECO:0000313" key="4">
    <source>
        <dbReference type="Proteomes" id="UP000799779"/>
    </source>
</evidence>
<feature type="chain" id="PRO_5025432257" description="Osmotin, thaumatin-like protein" evidence="2">
    <location>
        <begin position="21"/>
        <end position="392"/>
    </location>
</feature>
<evidence type="ECO:0000256" key="1">
    <source>
        <dbReference type="SAM" id="MobiDB-lite"/>
    </source>
</evidence>
<proteinExistence type="predicted"/>
<keyword evidence="4" id="KW-1185">Reference proteome</keyword>
<reference evidence="3" key="1">
    <citation type="journal article" date="2020" name="Stud. Mycol.">
        <title>101 Dothideomycetes genomes: a test case for predicting lifestyles and emergence of pathogens.</title>
        <authorList>
            <person name="Haridas S."/>
            <person name="Albert R."/>
            <person name="Binder M."/>
            <person name="Bloem J."/>
            <person name="Labutti K."/>
            <person name="Salamov A."/>
            <person name="Andreopoulos B."/>
            <person name="Baker S."/>
            <person name="Barry K."/>
            <person name="Bills G."/>
            <person name="Bluhm B."/>
            <person name="Cannon C."/>
            <person name="Castanera R."/>
            <person name="Culley D."/>
            <person name="Daum C."/>
            <person name="Ezra D."/>
            <person name="Gonzalez J."/>
            <person name="Henrissat B."/>
            <person name="Kuo A."/>
            <person name="Liang C."/>
            <person name="Lipzen A."/>
            <person name="Lutzoni F."/>
            <person name="Magnuson J."/>
            <person name="Mondo S."/>
            <person name="Nolan M."/>
            <person name="Ohm R."/>
            <person name="Pangilinan J."/>
            <person name="Park H.-J."/>
            <person name="Ramirez L."/>
            <person name="Alfaro M."/>
            <person name="Sun H."/>
            <person name="Tritt A."/>
            <person name="Yoshinaga Y."/>
            <person name="Zwiers L.-H."/>
            <person name="Turgeon B."/>
            <person name="Goodwin S."/>
            <person name="Spatafora J."/>
            <person name="Crous P."/>
            <person name="Grigoriev I."/>
        </authorList>
    </citation>
    <scope>NUCLEOTIDE SEQUENCE</scope>
    <source>
        <strain evidence="3">CBS 123094</strain>
    </source>
</reference>
<feature type="signal peptide" evidence="2">
    <location>
        <begin position="1"/>
        <end position="20"/>
    </location>
</feature>
<dbReference type="Proteomes" id="UP000799779">
    <property type="component" value="Unassembled WGS sequence"/>
</dbReference>
<name>A0A6A5WQ98_9PLEO</name>